<keyword evidence="3" id="KW-0802">TPR repeat</keyword>
<dbReference type="InterPro" id="IPR019734">
    <property type="entry name" value="TPR_rpt"/>
</dbReference>
<dbReference type="Pfam" id="PF14559">
    <property type="entry name" value="TPR_19"/>
    <property type="match status" value="1"/>
</dbReference>
<dbReference type="SMART" id="SM00028">
    <property type="entry name" value="TPR"/>
    <property type="match status" value="2"/>
</dbReference>
<gene>
    <name evidence="6" type="ORF">F7725_019434</name>
</gene>
<evidence type="ECO:0000256" key="3">
    <source>
        <dbReference type="ARBA" id="ARBA00022803"/>
    </source>
</evidence>
<dbReference type="OrthoDB" id="8116123at2759"/>
<keyword evidence="4" id="KW-0697">Rotamase</keyword>
<dbReference type="GO" id="GO:0051879">
    <property type="term" value="F:Hsp90 protein binding"/>
    <property type="evidence" value="ECO:0007669"/>
    <property type="project" value="TreeGrafter"/>
</dbReference>
<name>A0A7J5YJT1_DISMA</name>
<comment type="similarity">
    <text evidence="1">Belongs to the FKBP6 family.</text>
</comment>
<dbReference type="GO" id="GO:0005737">
    <property type="term" value="C:cytoplasm"/>
    <property type="evidence" value="ECO:0007669"/>
    <property type="project" value="TreeGrafter"/>
</dbReference>
<organism evidence="6 7">
    <name type="scientific">Dissostichus mawsoni</name>
    <name type="common">Antarctic cod</name>
    <dbReference type="NCBI Taxonomy" id="36200"/>
    <lineage>
        <taxon>Eukaryota</taxon>
        <taxon>Metazoa</taxon>
        <taxon>Chordata</taxon>
        <taxon>Craniata</taxon>
        <taxon>Vertebrata</taxon>
        <taxon>Euteleostomi</taxon>
        <taxon>Actinopterygii</taxon>
        <taxon>Neopterygii</taxon>
        <taxon>Teleostei</taxon>
        <taxon>Neoteleostei</taxon>
        <taxon>Acanthomorphata</taxon>
        <taxon>Eupercaria</taxon>
        <taxon>Perciformes</taxon>
        <taxon>Notothenioidei</taxon>
        <taxon>Nototheniidae</taxon>
        <taxon>Dissostichus</taxon>
    </lineage>
</organism>
<dbReference type="GO" id="GO:0034587">
    <property type="term" value="P:piRNA processing"/>
    <property type="evidence" value="ECO:0007669"/>
    <property type="project" value="TreeGrafter"/>
</dbReference>
<dbReference type="PROSITE" id="PS50059">
    <property type="entry name" value="FKBP_PPIASE"/>
    <property type="match status" value="1"/>
</dbReference>
<evidence type="ECO:0000313" key="6">
    <source>
        <dbReference type="EMBL" id="KAF3849715.1"/>
    </source>
</evidence>
<evidence type="ECO:0000259" key="5">
    <source>
        <dbReference type="PROSITE" id="PS50059"/>
    </source>
</evidence>
<protein>
    <recommendedName>
        <fullName evidence="4">peptidylprolyl isomerase</fullName>
        <ecNumber evidence="4">5.2.1.8</ecNumber>
    </recommendedName>
</protein>
<dbReference type="Gene3D" id="3.10.50.40">
    <property type="match status" value="1"/>
</dbReference>
<evidence type="ECO:0000256" key="1">
    <source>
        <dbReference type="ARBA" id="ARBA00009648"/>
    </source>
</evidence>
<evidence type="ECO:0000256" key="2">
    <source>
        <dbReference type="ARBA" id="ARBA00022737"/>
    </source>
</evidence>
<dbReference type="InterPro" id="IPR046357">
    <property type="entry name" value="PPIase_dom_sf"/>
</dbReference>
<dbReference type="GO" id="GO:0007283">
    <property type="term" value="P:spermatogenesis"/>
    <property type="evidence" value="ECO:0007669"/>
    <property type="project" value="TreeGrafter"/>
</dbReference>
<dbReference type="Pfam" id="PF00254">
    <property type="entry name" value="FKBP_C"/>
    <property type="match status" value="1"/>
</dbReference>
<keyword evidence="4" id="KW-0413">Isomerase</keyword>
<dbReference type="InterPro" id="IPR001179">
    <property type="entry name" value="PPIase_FKBP_dom"/>
</dbReference>
<dbReference type="EMBL" id="JAAKFY010000011">
    <property type="protein sequence ID" value="KAF3849715.1"/>
    <property type="molecule type" value="Genomic_DNA"/>
</dbReference>
<dbReference type="InterPro" id="IPR042282">
    <property type="entry name" value="FKBP6/shu"/>
</dbReference>
<dbReference type="GO" id="GO:0003755">
    <property type="term" value="F:peptidyl-prolyl cis-trans isomerase activity"/>
    <property type="evidence" value="ECO:0007669"/>
    <property type="project" value="UniProtKB-KW"/>
</dbReference>
<keyword evidence="7" id="KW-1185">Reference proteome</keyword>
<dbReference type="Gene3D" id="1.25.40.10">
    <property type="entry name" value="Tetratricopeptide repeat domain"/>
    <property type="match status" value="1"/>
</dbReference>
<reference evidence="6 7" key="1">
    <citation type="submission" date="2020-03" db="EMBL/GenBank/DDBJ databases">
        <title>Dissostichus mawsoni Genome sequencing and assembly.</title>
        <authorList>
            <person name="Park H."/>
        </authorList>
    </citation>
    <scope>NUCLEOTIDE SEQUENCE [LARGE SCALE GENOMIC DNA]</scope>
    <source>
        <strain evidence="6">DM0001</strain>
        <tissue evidence="6">Muscle</tissue>
    </source>
</reference>
<dbReference type="PANTHER" id="PTHR46674">
    <property type="entry name" value="INACTIVE PEPTIDYL-PROLYL CIS-TRANS ISOMERASE FKBP6"/>
    <property type="match status" value="1"/>
</dbReference>
<keyword evidence="2" id="KW-0677">Repeat</keyword>
<dbReference type="SUPFAM" id="SSF48452">
    <property type="entry name" value="TPR-like"/>
    <property type="match status" value="1"/>
</dbReference>
<comment type="caution">
    <text evidence="6">The sequence shown here is derived from an EMBL/GenBank/DDBJ whole genome shotgun (WGS) entry which is preliminary data.</text>
</comment>
<dbReference type="EC" id="5.2.1.8" evidence="4"/>
<dbReference type="InterPro" id="IPR011990">
    <property type="entry name" value="TPR-like_helical_dom_sf"/>
</dbReference>
<sequence>MTGRNGLVSSIRRLISTEERLRRTHSTSPFEQLRHQMSDVLGDQGILKEVIQPGDGPPVPENASVIDVTLAGLELGLMTMRKGEFSRFLLQPKYAYGEMGCPPLVPAAAEEQNTVPLSMLLEVVNTVRSFGNRCFNQSRHFNKDRYKQGTALLGNRKTQSDEEKEKIKKALLPLYLNLSLTELRLERPRKALKYSKKALEIDSANTKALFRSGQAYLELHEYDSAQHCLISAQAKKPFDTDINNLLRKVAMCYKESLDKQREMYSKMFRT</sequence>
<feature type="domain" description="PPIase FKBP-type" evidence="5">
    <location>
        <begin position="54"/>
        <end position="121"/>
    </location>
</feature>
<dbReference type="AlphaFoldDB" id="A0A7J5YJT1"/>
<comment type="catalytic activity">
    <reaction evidence="4">
        <text>[protein]-peptidylproline (omega=180) = [protein]-peptidylproline (omega=0)</text>
        <dbReference type="Rhea" id="RHEA:16237"/>
        <dbReference type="Rhea" id="RHEA-COMP:10747"/>
        <dbReference type="Rhea" id="RHEA-COMP:10748"/>
        <dbReference type="ChEBI" id="CHEBI:83833"/>
        <dbReference type="ChEBI" id="CHEBI:83834"/>
        <dbReference type="EC" id="5.2.1.8"/>
    </reaction>
</comment>
<proteinExistence type="inferred from homology"/>
<evidence type="ECO:0000256" key="4">
    <source>
        <dbReference type="PROSITE-ProRule" id="PRU00277"/>
    </source>
</evidence>
<evidence type="ECO:0000313" key="7">
    <source>
        <dbReference type="Proteomes" id="UP000518266"/>
    </source>
</evidence>
<dbReference type="Proteomes" id="UP000518266">
    <property type="component" value="Unassembled WGS sequence"/>
</dbReference>
<dbReference type="SUPFAM" id="SSF54534">
    <property type="entry name" value="FKBP-like"/>
    <property type="match status" value="1"/>
</dbReference>
<dbReference type="PANTHER" id="PTHR46674:SF1">
    <property type="entry name" value="INACTIVE PEPTIDYL-PROLYL CIS-TRANS ISOMERASE FKBP6"/>
    <property type="match status" value="1"/>
</dbReference>
<accession>A0A7J5YJT1</accession>